<feature type="transmembrane region" description="Helical" evidence="1">
    <location>
        <begin position="155"/>
        <end position="174"/>
    </location>
</feature>
<dbReference type="STRING" id="1292034.OR37_02852"/>
<gene>
    <name evidence="2" type="ORF">OR37_02852</name>
</gene>
<keyword evidence="1" id="KW-0812">Transmembrane</keyword>
<dbReference type="RefSeq" id="WP_004621191.1">
    <property type="nucleotide sequence ID" value="NZ_APMP01000019.1"/>
</dbReference>
<sequence precursor="true">MRPRRRLAVLVCDLLAASLPAPNRDWARAARAEVAAIDDDAEALAFALETLWGLGLAGVRCRLLQLAVWVGGCDREDQAMVRLGGLDRARLWPRALGVFSAIGAGAVGLAYLAAAGAPGRYLAINVAALLVGLAALAIVGRLLSTKRARSESVMLWLGLTLFGVAAYGVGLGGATRWLRLGGLAVQPSLVILPMMTVSFARSRTTAGTLAMVLAAAALALQPDPAMSGALCAGLAAALALRPDRLGLIALLGGVAGFDVAVTRAEALPATPFVDDVLTSAFELHPLLGLTVLGATGLLLTPGLLGGLRDGRAQAAYGAFGAVWGSTLAAAAIGPYPTPVIGYGGSAIIGYLLSLAMLPPKVPWPAGADINAAVDEPTPTNLHPRLSAS</sequence>
<feature type="transmembrane region" description="Helical" evidence="1">
    <location>
        <begin position="339"/>
        <end position="357"/>
    </location>
</feature>
<keyword evidence="1" id="KW-0472">Membrane</keyword>
<feature type="transmembrane region" description="Helical" evidence="1">
    <location>
        <begin position="180"/>
        <end position="200"/>
    </location>
</feature>
<feature type="transmembrane region" description="Helical" evidence="1">
    <location>
        <begin position="91"/>
        <end position="115"/>
    </location>
</feature>
<evidence type="ECO:0000256" key="1">
    <source>
        <dbReference type="SAM" id="Phobius"/>
    </source>
</evidence>
<evidence type="ECO:0000313" key="2">
    <source>
        <dbReference type="EMBL" id="ENZ81294.1"/>
    </source>
</evidence>
<dbReference type="eggNOG" id="ENOG502ZS6S">
    <property type="taxonomic scope" value="Bacteria"/>
</dbReference>
<dbReference type="OrthoDB" id="5520726at2"/>
<organism evidence="2 3">
    <name type="scientific">Caulobacter vibrioides OR37</name>
    <dbReference type="NCBI Taxonomy" id="1292034"/>
    <lineage>
        <taxon>Bacteria</taxon>
        <taxon>Pseudomonadati</taxon>
        <taxon>Pseudomonadota</taxon>
        <taxon>Alphaproteobacteria</taxon>
        <taxon>Caulobacterales</taxon>
        <taxon>Caulobacteraceae</taxon>
        <taxon>Caulobacter</taxon>
    </lineage>
</organism>
<accession>R0EGZ4</accession>
<keyword evidence="3" id="KW-1185">Reference proteome</keyword>
<comment type="caution">
    <text evidence="2">The sequence shown here is derived from an EMBL/GenBank/DDBJ whole genome shotgun (WGS) entry which is preliminary data.</text>
</comment>
<dbReference type="AlphaFoldDB" id="R0EGZ4"/>
<protein>
    <submittedName>
        <fullName evidence="2">Uncharacterized protein</fullName>
    </submittedName>
</protein>
<feature type="transmembrane region" description="Helical" evidence="1">
    <location>
        <begin position="121"/>
        <end position="143"/>
    </location>
</feature>
<proteinExistence type="predicted"/>
<dbReference type="PATRIC" id="fig|1292034.3.peg.2833"/>
<evidence type="ECO:0000313" key="3">
    <source>
        <dbReference type="Proteomes" id="UP000013063"/>
    </source>
</evidence>
<name>R0EGZ4_CAUVI</name>
<dbReference type="Proteomes" id="UP000013063">
    <property type="component" value="Unassembled WGS sequence"/>
</dbReference>
<keyword evidence="1" id="KW-1133">Transmembrane helix</keyword>
<dbReference type="EMBL" id="APMP01000019">
    <property type="protein sequence ID" value="ENZ81294.1"/>
    <property type="molecule type" value="Genomic_DNA"/>
</dbReference>
<feature type="transmembrane region" description="Helical" evidence="1">
    <location>
        <begin position="314"/>
        <end position="333"/>
    </location>
</feature>
<feature type="transmembrane region" description="Helical" evidence="1">
    <location>
        <begin position="286"/>
        <end position="307"/>
    </location>
</feature>
<reference evidence="2 3" key="1">
    <citation type="journal article" date="2013" name="Genome Announc.">
        <title>Draft Genome Sequence for Caulobacter sp. Strain OR37, a Bacterium Tolerant to Heavy Metals.</title>
        <authorList>
            <person name="Utturkar S.M."/>
            <person name="Bollmann A."/>
            <person name="Brzoska R.M."/>
            <person name="Klingeman D.M."/>
            <person name="Epstein S.E."/>
            <person name="Palumbo A.V."/>
            <person name="Brown S.D."/>
        </authorList>
    </citation>
    <scope>NUCLEOTIDE SEQUENCE [LARGE SCALE GENOMIC DNA]</scope>
    <source>
        <strain evidence="2 3">OR37</strain>
    </source>
</reference>